<feature type="compositionally biased region" description="Polar residues" evidence="6">
    <location>
        <begin position="583"/>
        <end position="599"/>
    </location>
</feature>
<reference evidence="9 10" key="1">
    <citation type="journal article" date="2019" name="Sci. Rep.">
        <title>Comparative genomics of chytrid fungi reveal insights into the obligate biotrophic and pathogenic lifestyle of Synchytrium endobioticum.</title>
        <authorList>
            <person name="van de Vossenberg B.T.L.H."/>
            <person name="Warris S."/>
            <person name="Nguyen H.D.T."/>
            <person name="van Gent-Pelzer M.P.E."/>
            <person name="Joly D.L."/>
            <person name="van de Geest H.C."/>
            <person name="Bonants P.J.M."/>
            <person name="Smith D.S."/>
            <person name="Levesque C.A."/>
            <person name="van der Lee T.A.J."/>
        </authorList>
    </citation>
    <scope>NUCLEOTIDE SEQUENCE [LARGE SCALE GENOMIC DNA]</scope>
    <source>
        <strain evidence="9 10">CBS 675.73</strain>
    </source>
</reference>
<dbReference type="Gene3D" id="1.10.8.10">
    <property type="entry name" value="DNA helicase RuvA subunit, C-terminal domain"/>
    <property type="match status" value="2"/>
</dbReference>
<dbReference type="SMART" id="SM00105">
    <property type="entry name" value="ArfGap"/>
    <property type="match status" value="1"/>
</dbReference>
<name>A0A507EJ67_9FUNG</name>
<evidence type="ECO:0000256" key="5">
    <source>
        <dbReference type="PROSITE-ProRule" id="PRU00288"/>
    </source>
</evidence>
<dbReference type="GO" id="GO:0005096">
    <property type="term" value="F:GTPase activator activity"/>
    <property type="evidence" value="ECO:0007669"/>
    <property type="project" value="UniProtKB-KW"/>
</dbReference>
<feature type="compositionally biased region" description="Polar residues" evidence="6">
    <location>
        <begin position="456"/>
        <end position="485"/>
    </location>
</feature>
<feature type="region of interest" description="Disordered" evidence="6">
    <location>
        <begin position="126"/>
        <end position="160"/>
    </location>
</feature>
<dbReference type="OrthoDB" id="10266696at2759"/>
<keyword evidence="10" id="KW-1185">Reference proteome</keyword>
<evidence type="ECO:0000259" key="7">
    <source>
        <dbReference type="PROSITE" id="PS50030"/>
    </source>
</evidence>
<dbReference type="Pfam" id="PF01412">
    <property type="entry name" value="ArfGap"/>
    <property type="match status" value="1"/>
</dbReference>
<feature type="compositionally biased region" description="Low complexity" evidence="6">
    <location>
        <begin position="284"/>
        <end position="302"/>
    </location>
</feature>
<feature type="compositionally biased region" description="Polar residues" evidence="6">
    <location>
        <begin position="349"/>
        <end position="359"/>
    </location>
</feature>
<feature type="domain" description="UBA" evidence="7">
    <location>
        <begin position="243"/>
        <end position="284"/>
    </location>
</feature>
<feature type="compositionally biased region" description="Polar residues" evidence="6">
    <location>
        <begin position="554"/>
        <end position="576"/>
    </location>
</feature>
<dbReference type="InterPro" id="IPR037278">
    <property type="entry name" value="ARFGAP/RecO"/>
</dbReference>
<comment type="caution">
    <text evidence="9">The sequence shown here is derived from an EMBL/GenBank/DDBJ whole genome shotgun (WGS) entry which is preliminary data.</text>
</comment>
<feature type="compositionally biased region" description="Low complexity" evidence="6">
    <location>
        <begin position="491"/>
        <end position="506"/>
    </location>
</feature>
<evidence type="ECO:0000256" key="3">
    <source>
        <dbReference type="ARBA" id="ARBA00022771"/>
    </source>
</evidence>
<keyword evidence="1" id="KW-0343">GTPase activation</keyword>
<gene>
    <name evidence="9" type="ORF">CcCBS67573_g08693</name>
</gene>
<keyword evidence="3 5" id="KW-0863">Zinc-finger</keyword>
<keyword evidence="2" id="KW-0479">Metal-binding</keyword>
<dbReference type="PROSITE" id="PS50115">
    <property type="entry name" value="ARFGAP"/>
    <property type="match status" value="1"/>
</dbReference>
<proteinExistence type="predicted"/>
<organism evidence="9 10">
    <name type="scientific">Chytriomyces confervae</name>
    <dbReference type="NCBI Taxonomy" id="246404"/>
    <lineage>
        <taxon>Eukaryota</taxon>
        <taxon>Fungi</taxon>
        <taxon>Fungi incertae sedis</taxon>
        <taxon>Chytridiomycota</taxon>
        <taxon>Chytridiomycota incertae sedis</taxon>
        <taxon>Chytridiomycetes</taxon>
        <taxon>Chytridiales</taxon>
        <taxon>Chytriomycetaceae</taxon>
        <taxon>Chytriomyces</taxon>
    </lineage>
</organism>
<dbReference type="EMBL" id="QEAP01000610">
    <property type="protein sequence ID" value="TPX63407.1"/>
    <property type="molecule type" value="Genomic_DNA"/>
</dbReference>
<dbReference type="SUPFAM" id="SSF57863">
    <property type="entry name" value="ArfGap/RecO-like zinc finger"/>
    <property type="match status" value="1"/>
</dbReference>
<dbReference type="InterPro" id="IPR015940">
    <property type="entry name" value="UBA"/>
</dbReference>
<dbReference type="InterPro" id="IPR051718">
    <property type="entry name" value="ARF_GTPase-activating"/>
</dbReference>
<dbReference type="PROSITE" id="PS50030">
    <property type="entry name" value="UBA"/>
    <property type="match status" value="2"/>
</dbReference>
<feature type="domain" description="Arf-GAP" evidence="8">
    <location>
        <begin position="14"/>
        <end position="132"/>
    </location>
</feature>
<dbReference type="Gene3D" id="1.10.220.150">
    <property type="entry name" value="Arf GTPase activating protein"/>
    <property type="match status" value="1"/>
</dbReference>
<evidence type="ECO:0000256" key="4">
    <source>
        <dbReference type="ARBA" id="ARBA00022833"/>
    </source>
</evidence>
<dbReference type="PANTHER" id="PTHR45705">
    <property type="entry name" value="FI20236P1"/>
    <property type="match status" value="1"/>
</dbReference>
<dbReference type="FunFam" id="1.10.220.150:FF:000009">
    <property type="entry name" value="stromal membrane-associated protein 1 isoform X1"/>
    <property type="match status" value="1"/>
</dbReference>
<dbReference type="AlphaFoldDB" id="A0A507EJ67"/>
<keyword evidence="4" id="KW-0862">Zinc</keyword>
<dbReference type="Proteomes" id="UP000320333">
    <property type="component" value="Unassembled WGS sequence"/>
</dbReference>
<dbReference type="PRINTS" id="PR00405">
    <property type="entry name" value="REVINTRACTNG"/>
</dbReference>
<feature type="compositionally biased region" description="Low complexity" evidence="6">
    <location>
        <begin position="147"/>
        <end position="160"/>
    </location>
</feature>
<feature type="region of interest" description="Disordered" evidence="6">
    <location>
        <begin position="213"/>
        <end position="239"/>
    </location>
</feature>
<dbReference type="SMART" id="SM00165">
    <property type="entry name" value="UBA"/>
    <property type="match status" value="2"/>
</dbReference>
<feature type="region of interest" description="Disordered" evidence="6">
    <location>
        <begin position="439"/>
        <end position="508"/>
    </location>
</feature>
<evidence type="ECO:0000313" key="10">
    <source>
        <dbReference type="Proteomes" id="UP000320333"/>
    </source>
</evidence>
<feature type="domain" description="UBA" evidence="7">
    <location>
        <begin position="166"/>
        <end position="212"/>
    </location>
</feature>
<protein>
    <recommendedName>
        <fullName evidence="11">Arf-GAP domain-containing protein</fullName>
    </recommendedName>
</protein>
<dbReference type="CDD" id="cd08204">
    <property type="entry name" value="ArfGap"/>
    <property type="match status" value="1"/>
</dbReference>
<dbReference type="GO" id="GO:0005737">
    <property type="term" value="C:cytoplasm"/>
    <property type="evidence" value="ECO:0007669"/>
    <property type="project" value="TreeGrafter"/>
</dbReference>
<feature type="region of interest" description="Disordered" evidence="6">
    <location>
        <begin position="538"/>
        <end position="622"/>
    </location>
</feature>
<dbReference type="SUPFAM" id="SSF46934">
    <property type="entry name" value="UBA-like"/>
    <property type="match status" value="2"/>
</dbReference>
<dbReference type="STRING" id="246404.A0A507EJ67"/>
<evidence type="ECO:0000256" key="6">
    <source>
        <dbReference type="SAM" id="MobiDB-lite"/>
    </source>
</evidence>
<feature type="compositionally biased region" description="Low complexity" evidence="6">
    <location>
        <begin position="600"/>
        <end position="616"/>
    </location>
</feature>
<evidence type="ECO:0008006" key="11">
    <source>
        <dbReference type="Google" id="ProtNLM"/>
    </source>
</evidence>
<dbReference type="InterPro" id="IPR001164">
    <property type="entry name" value="ArfGAP_dom"/>
</dbReference>
<evidence type="ECO:0000259" key="8">
    <source>
        <dbReference type="PROSITE" id="PS50115"/>
    </source>
</evidence>
<feature type="compositionally biased region" description="Basic and acidic residues" evidence="6">
    <location>
        <begin position="126"/>
        <end position="138"/>
    </location>
</feature>
<sequence length="622" mass="68788">MASKPSKREAERNQQELSALLQIPENTLCADCGDSKPKWASTNLGVFLCIRCAGLHRNMGREISRIKSITSDIWTDREVEAMREMGNRKANAMYLATFKPNSRAPSNDTEVYRLIKDKYRDKLYMRDKDKKALEERGRSSASKHTPANNRSASTSSNTANADVNIEADDHVTFAGQLKVLVSMGFTDITKNLKALKRAKGGIDASVEILLSNPSPETRASVEKNQRQPSATKNNVRSKEELSKTLESALQFMEGMGFSDQADNLAALKKAGGNVDQAVTILMNAPPKSTPTQAPAAPAAQKPGTSTGGIGMNLLSLEDTPAQRPTPVAQASDSPFGGFFGQPPVQQQQNAFNSMSTNNMQPFNPHAQFQQQQQMLPFQQSQPSQSQLHQAQLQFQQAQLQQSQLQQLQLQQLQQAQSQNPMQQQQQPNQQNIQSQMWAALTQPQQQPSQPPQPQPATMQSYSPFSSNTSARPNYNPHITPNSGSIFLQKGNPPVNSNNNSNDTPDPFSLLVKDSMRLQNSNSNAFGSNGTPMNQAMGQFQQQQQPLQQQQQQQGYSMYSATSQPAPFGGFTQSQVPRTMMDSPFNSQGMSTPGMQGMNMQQQQQINQQQLHQQQQQRTNPFI</sequence>
<dbReference type="InterPro" id="IPR009060">
    <property type="entry name" value="UBA-like_sf"/>
</dbReference>
<feature type="compositionally biased region" description="Low complexity" evidence="6">
    <location>
        <begin position="360"/>
        <end position="383"/>
    </location>
</feature>
<feature type="compositionally biased region" description="Low complexity" evidence="6">
    <location>
        <begin position="538"/>
        <end position="553"/>
    </location>
</feature>
<accession>A0A507EJ67</accession>
<evidence type="ECO:0000256" key="2">
    <source>
        <dbReference type="ARBA" id="ARBA00022723"/>
    </source>
</evidence>
<feature type="region of interest" description="Disordered" evidence="6">
    <location>
        <begin position="284"/>
        <end position="383"/>
    </location>
</feature>
<evidence type="ECO:0000313" key="9">
    <source>
        <dbReference type="EMBL" id="TPX63407.1"/>
    </source>
</evidence>
<dbReference type="GO" id="GO:0008270">
    <property type="term" value="F:zinc ion binding"/>
    <property type="evidence" value="ECO:0007669"/>
    <property type="project" value="UniProtKB-KW"/>
</dbReference>
<dbReference type="PANTHER" id="PTHR45705:SF1">
    <property type="entry name" value="FI20236P1"/>
    <property type="match status" value="1"/>
</dbReference>
<evidence type="ECO:0000256" key="1">
    <source>
        <dbReference type="ARBA" id="ARBA00022468"/>
    </source>
</evidence>
<dbReference type="InterPro" id="IPR038508">
    <property type="entry name" value="ArfGAP_dom_sf"/>
</dbReference>
<feature type="compositionally biased region" description="Low complexity" evidence="6">
    <location>
        <begin position="334"/>
        <end position="348"/>
    </location>
</feature>